<keyword evidence="16" id="KW-0663">Pyridoxal phosphate</keyword>
<keyword evidence="20" id="KW-0443">Lipid metabolism</keyword>
<feature type="active site" description="Proton donor; for dehydratase activity" evidence="64">
    <location>
        <position position="1057"/>
    </location>
</feature>
<evidence type="ECO:0000256" key="22">
    <source>
        <dbReference type="ARBA" id="ARBA00023268"/>
    </source>
</evidence>
<dbReference type="Gene3D" id="3.40.366.10">
    <property type="entry name" value="Malonyl-Coenzyme A Acyl Carrier Protein, domain 2"/>
    <property type="match status" value="1"/>
</dbReference>
<evidence type="ECO:0000256" key="36">
    <source>
        <dbReference type="ARBA" id="ARBA00047400"/>
    </source>
</evidence>
<comment type="catalytic activity">
    <reaction evidence="37">
        <text>3-oxodecanoyl-[ACP] + NADPH + H(+) = (3R)-hydroxydecanoyl-[ACP] + NADP(+)</text>
        <dbReference type="Rhea" id="RHEA:41856"/>
        <dbReference type="Rhea" id="RHEA-COMP:9637"/>
        <dbReference type="Rhea" id="RHEA-COMP:9638"/>
        <dbReference type="ChEBI" id="CHEBI:15378"/>
        <dbReference type="ChEBI" id="CHEBI:57783"/>
        <dbReference type="ChEBI" id="CHEBI:58349"/>
        <dbReference type="ChEBI" id="CHEBI:78464"/>
        <dbReference type="ChEBI" id="CHEBI:78466"/>
    </reaction>
    <physiologicalReaction direction="left-to-right" evidence="37">
        <dbReference type="Rhea" id="RHEA:41857"/>
    </physiologicalReaction>
</comment>
<comment type="catalytic activity">
    <reaction evidence="58">
        <text>3-oxododecanoyl-[ACP] + NADPH + H(+) = (3R)-hydroxydodecanoyl-[ACP] + NADP(+)</text>
        <dbReference type="Rhea" id="RHEA:41872"/>
        <dbReference type="Rhea" id="RHEA-COMP:9641"/>
        <dbReference type="Rhea" id="RHEA-COMP:9642"/>
        <dbReference type="ChEBI" id="CHEBI:15378"/>
        <dbReference type="ChEBI" id="CHEBI:57783"/>
        <dbReference type="ChEBI" id="CHEBI:58349"/>
        <dbReference type="ChEBI" id="CHEBI:78469"/>
        <dbReference type="ChEBI" id="CHEBI:78470"/>
    </reaction>
    <physiologicalReaction direction="left-to-right" evidence="58">
        <dbReference type="Rhea" id="RHEA:41873"/>
    </physiologicalReaction>
</comment>
<evidence type="ECO:0000259" key="67">
    <source>
        <dbReference type="PROSITE" id="PS52019"/>
    </source>
</evidence>
<evidence type="ECO:0000256" key="59">
    <source>
        <dbReference type="ARBA" id="ARBA00049414"/>
    </source>
</evidence>
<evidence type="ECO:0000256" key="4">
    <source>
        <dbReference type="ARBA" id="ARBA00012873"/>
    </source>
</evidence>
<dbReference type="SMART" id="SM00826">
    <property type="entry name" value="PKS_DH"/>
    <property type="match status" value="1"/>
</dbReference>
<dbReference type="PANTHER" id="PTHR43775">
    <property type="entry name" value="FATTY ACID SYNTHASE"/>
    <property type="match status" value="1"/>
</dbReference>
<evidence type="ECO:0000256" key="10">
    <source>
        <dbReference type="ARBA" id="ARBA00022553"/>
    </source>
</evidence>
<evidence type="ECO:0000256" key="52">
    <source>
        <dbReference type="ARBA" id="ARBA00048691"/>
    </source>
</evidence>
<dbReference type="InterPro" id="IPR042104">
    <property type="entry name" value="PKS_dehydratase_sf"/>
</dbReference>
<evidence type="ECO:0000259" key="66">
    <source>
        <dbReference type="PROSITE" id="PS52004"/>
    </source>
</evidence>
<dbReference type="Gene3D" id="3.30.70.3290">
    <property type="match status" value="1"/>
</dbReference>
<evidence type="ECO:0000256" key="64">
    <source>
        <dbReference type="PROSITE-ProRule" id="PRU01363"/>
    </source>
</evidence>
<dbReference type="Pfam" id="PF02801">
    <property type="entry name" value="Ketoacyl-synt_C"/>
    <property type="match status" value="1"/>
</dbReference>
<proteinExistence type="predicted"/>
<feature type="domain" description="Carrier" evidence="65">
    <location>
        <begin position="2034"/>
        <end position="2114"/>
    </location>
</feature>
<evidence type="ECO:0000256" key="42">
    <source>
        <dbReference type="ARBA" id="ARBA00047897"/>
    </source>
</evidence>
<dbReference type="InterPro" id="IPR049552">
    <property type="entry name" value="PKS_DH_N"/>
</dbReference>
<evidence type="ECO:0000256" key="50">
    <source>
        <dbReference type="ARBA" id="ARBA00048571"/>
    </source>
</evidence>
<evidence type="ECO:0000256" key="9">
    <source>
        <dbReference type="ARBA" id="ARBA00022516"/>
    </source>
</evidence>
<evidence type="ECO:0000256" key="46">
    <source>
        <dbReference type="ARBA" id="ARBA00048281"/>
    </source>
</evidence>
<dbReference type="EC" id="1.3.1.39" evidence="2"/>
<dbReference type="SMART" id="SM00823">
    <property type="entry name" value="PKS_PP"/>
    <property type="match status" value="1"/>
</dbReference>
<evidence type="ECO:0000256" key="58">
    <source>
        <dbReference type="ARBA" id="ARBA00049263"/>
    </source>
</evidence>
<evidence type="ECO:0000256" key="55">
    <source>
        <dbReference type="ARBA" id="ARBA00049019"/>
    </source>
</evidence>
<evidence type="ECO:0000256" key="7">
    <source>
        <dbReference type="ARBA" id="ARBA00018769"/>
    </source>
</evidence>
<evidence type="ECO:0000256" key="23">
    <source>
        <dbReference type="ARBA" id="ARBA00023332"/>
    </source>
</evidence>
<keyword evidence="10" id="KW-0597">Phosphoprotein</keyword>
<comment type="catalytic activity">
    <reaction evidence="43">
        <text>3-oxobutanoyl-[ACP] + NADPH + H(+) = (3R)-hydroxybutanoyl-[ACP] + NADP(+)</text>
        <dbReference type="Rhea" id="RHEA:41804"/>
        <dbReference type="Rhea" id="RHEA-COMP:9625"/>
        <dbReference type="Rhea" id="RHEA-COMP:9626"/>
        <dbReference type="ChEBI" id="CHEBI:15378"/>
        <dbReference type="ChEBI" id="CHEBI:57783"/>
        <dbReference type="ChEBI" id="CHEBI:58349"/>
        <dbReference type="ChEBI" id="CHEBI:78450"/>
        <dbReference type="ChEBI" id="CHEBI:78451"/>
    </reaction>
    <physiologicalReaction direction="left-to-right" evidence="43">
        <dbReference type="Rhea" id="RHEA:41805"/>
    </physiologicalReaction>
</comment>
<comment type="catalytic activity">
    <reaction evidence="24">
        <text>(3R)-hydroxydodecanoyl-[ACP] = (2E)-dodecenoyl-[ACP] + H2O</text>
        <dbReference type="Rhea" id="RHEA:41876"/>
        <dbReference type="Rhea" id="RHEA-COMP:9642"/>
        <dbReference type="Rhea" id="RHEA-COMP:9643"/>
        <dbReference type="ChEBI" id="CHEBI:15377"/>
        <dbReference type="ChEBI" id="CHEBI:78470"/>
        <dbReference type="ChEBI" id="CHEBI:78472"/>
    </reaction>
    <physiologicalReaction direction="left-to-right" evidence="24">
        <dbReference type="Rhea" id="RHEA:41877"/>
    </physiologicalReaction>
</comment>
<evidence type="ECO:0000256" key="44">
    <source>
        <dbReference type="ARBA" id="ARBA00047961"/>
    </source>
</evidence>
<dbReference type="InterPro" id="IPR049391">
    <property type="entry name" value="FAS_pseudo-KR"/>
</dbReference>
<comment type="catalytic activity">
    <reaction evidence="54">
        <text>3-oxotetradecanoyl-[ACP] + NADPH + H(+) = (3R)-hydroxytetradecanoyl-[ACP] + NADP(+)</text>
        <dbReference type="Rhea" id="RHEA:41888"/>
        <dbReference type="Rhea" id="RHEA-COMP:9645"/>
        <dbReference type="Rhea" id="RHEA-COMP:9646"/>
        <dbReference type="ChEBI" id="CHEBI:15378"/>
        <dbReference type="ChEBI" id="CHEBI:57783"/>
        <dbReference type="ChEBI" id="CHEBI:58349"/>
        <dbReference type="ChEBI" id="CHEBI:78473"/>
        <dbReference type="ChEBI" id="CHEBI:78474"/>
    </reaction>
    <physiologicalReaction direction="left-to-right" evidence="54">
        <dbReference type="Rhea" id="RHEA:41889"/>
    </physiologicalReaction>
</comment>
<comment type="catalytic activity">
    <reaction evidence="36">
        <text>a (3R)-hydroxyacyl-[ACP] + NADP(+) = a 3-oxoacyl-[ACP] + NADPH + H(+)</text>
        <dbReference type="Rhea" id="RHEA:17397"/>
        <dbReference type="Rhea" id="RHEA-COMP:9916"/>
        <dbReference type="Rhea" id="RHEA-COMP:9945"/>
        <dbReference type="ChEBI" id="CHEBI:15378"/>
        <dbReference type="ChEBI" id="CHEBI:57783"/>
        <dbReference type="ChEBI" id="CHEBI:58349"/>
        <dbReference type="ChEBI" id="CHEBI:78776"/>
        <dbReference type="ChEBI" id="CHEBI:78827"/>
        <dbReference type="EC" id="1.1.1.100"/>
    </reaction>
    <physiologicalReaction direction="right-to-left" evidence="36">
        <dbReference type="Rhea" id="RHEA:17399"/>
    </physiologicalReaction>
</comment>
<dbReference type="RefSeq" id="XP_024874449.1">
    <property type="nucleotide sequence ID" value="XM_025018681.1"/>
</dbReference>
<evidence type="ECO:0000256" key="25">
    <source>
        <dbReference type="ARBA" id="ARBA00023373"/>
    </source>
</evidence>
<comment type="catalytic activity">
    <reaction evidence="52">
        <text>holo-[ACP] + acetyl-CoA = acetyl-[ACP] + CoA</text>
        <dbReference type="Rhea" id="RHEA:41788"/>
        <dbReference type="Rhea" id="RHEA-COMP:9621"/>
        <dbReference type="Rhea" id="RHEA-COMP:9685"/>
        <dbReference type="ChEBI" id="CHEBI:57287"/>
        <dbReference type="ChEBI" id="CHEBI:57288"/>
        <dbReference type="ChEBI" id="CHEBI:64479"/>
        <dbReference type="ChEBI" id="CHEBI:78446"/>
        <dbReference type="EC" id="2.3.1.38"/>
    </reaction>
    <physiologicalReaction direction="left-to-right" evidence="52">
        <dbReference type="Rhea" id="RHEA:41789"/>
    </physiologicalReaction>
</comment>
<dbReference type="Pfam" id="PF00109">
    <property type="entry name" value="ketoacyl-synt"/>
    <property type="match status" value="1"/>
</dbReference>
<dbReference type="Pfam" id="PF08659">
    <property type="entry name" value="KR"/>
    <property type="match status" value="1"/>
</dbReference>
<keyword evidence="9" id="KW-0444">Lipid biosynthesis</keyword>
<evidence type="ECO:0000256" key="38">
    <source>
        <dbReference type="ARBA" id="ARBA00047451"/>
    </source>
</evidence>
<feature type="domain" description="PKS/mFAS DH" evidence="67">
    <location>
        <begin position="867"/>
        <end position="1135"/>
    </location>
</feature>
<dbReference type="SUPFAM" id="SSF53901">
    <property type="entry name" value="Thiolase-like"/>
    <property type="match status" value="1"/>
</dbReference>
<keyword evidence="14" id="KW-0276">Fatty acid metabolism</keyword>
<dbReference type="Gene3D" id="3.40.50.1820">
    <property type="entry name" value="alpha/beta hydrolase"/>
    <property type="match status" value="1"/>
</dbReference>
<keyword evidence="15" id="KW-0521">NADP</keyword>
<keyword evidence="11" id="KW-0808">Transferase</keyword>
<evidence type="ECO:0000256" key="26">
    <source>
        <dbReference type="ARBA" id="ARBA00023388"/>
    </source>
</evidence>
<dbReference type="CDD" id="cd08954">
    <property type="entry name" value="KR_1_FAS_SDR_x"/>
    <property type="match status" value="1"/>
</dbReference>
<dbReference type="InterPro" id="IPR057326">
    <property type="entry name" value="KR_dom"/>
</dbReference>
<comment type="catalytic activity">
    <reaction evidence="30">
        <text>(3R)-hydroxyhexadecanoyl-[ACP] = (2E)-hexadecenoyl-[ACP] + H2O</text>
        <dbReference type="Rhea" id="RHEA:41908"/>
        <dbReference type="Rhea" id="RHEA-COMP:9650"/>
        <dbReference type="Rhea" id="RHEA-COMP:9651"/>
        <dbReference type="ChEBI" id="CHEBI:15377"/>
        <dbReference type="ChEBI" id="CHEBI:78480"/>
        <dbReference type="ChEBI" id="CHEBI:78481"/>
    </reaction>
    <physiologicalReaction direction="left-to-right" evidence="30">
        <dbReference type="Rhea" id="RHEA:41909"/>
    </physiologicalReaction>
</comment>
<dbReference type="InterPro" id="IPR014043">
    <property type="entry name" value="Acyl_transferase_dom"/>
</dbReference>
<dbReference type="GO" id="GO:0004312">
    <property type="term" value="F:fatty acid synthase activity"/>
    <property type="evidence" value="ECO:0007669"/>
    <property type="project" value="UniProtKB-EC"/>
</dbReference>
<evidence type="ECO:0000256" key="35">
    <source>
        <dbReference type="ARBA" id="ARBA00047394"/>
    </source>
</evidence>
<evidence type="ECO:0000313" key="70">
    <source>
        <dbReference type="RefSeq" id="XP_024874458.1"/>
    </source>
</evidence>
<dbReference type="SUPFAM" id="SSF47336">
    <property type="entry name" value="ACP-like"/>
    <property type="match status" value="1"/>
</dbReference>
<dbReference type="InterPro" id="IPR036736">
    <property type="entry name" value="ACP-like_sf"/>
</dbReference>
<dbReference type="InterPro" id="IPR001031">
    <property type="entry name" value="Thioesterase"/>
</dbReference>
<comment type="catalytic activity">
    <reaction evidence="48">
        <text>(2E)-octenoyl-[ACP] + NADPH + H(+) = octanoyl-[ACP] + NADP(+)</text>
        <dbReference type="Rhea" id="RHEA:41848"/>
        <dbReference type="Rhea" id="RHEA-COMP:9635"/>
        <dbReference type="Rhea" id="RHEA-COMP:9636"/>
        <dbReference type="ChEBI" id="CHEBI:15378"/>
        <dbReference type="ChEBI" id="CHEBI:57783"/>
        <dbReference type="ChEBI" id="CHEBI:58349"/>
        <dbReference type="ChEBI" id="CHEBI:78462"/>
        <dbReference type="ChEBI" id="CHEBI:78463"/>
    </reaction>
    <physiologicalReaction direction="left-to-right" evidence="48">
        <dbReference type="Rhea" id="RHEA:41849"/>
    </physiologicalReaction>
</comment>
<keyword evidence="13" id="KW-0378">Hydrolase</keyword>
<sequence length="2414" mass="264815">MPAQFESVNSPVTRESAIGNGVPYSVDSDIVITGISGRLPESSNIEEFKENLMKEMDMVTGDDRRWSADAHGIPHRSAKLKDLSNFDASFFGVHPKQAHAMDPQLRMMLEVTYEAIVDAGINPSTVRGSRTGVFIGVSCSETDDFYMRDMDTINGYGLLGCSKSMFANRVSFCFDFSGPSYAVDTACSSALYSMHQAVAAMRNGECDAAIVGGLNLVLRPATSLQFHKLNMLAQDGKCKAFDASGDGYVRAEAVVGIYLQKAKDARRVYATVIHTKTNTDGYKSQGVTYPNGEMQNRLMREVYSEAGINPADVVYVEAHGTGTKVGDPEEINSIDELFCKNRKTPLLIGSVKSNMGHSEPASGLCSIAKVLVAMEAGVIPANLHFDTPNPNIPALNEGRIRVVDKATPWNGGLVGVNSFGFGGANAHVVLRSNPKPKLSPLLNIAELSPKLVAVSGRTEEAVHTLLAKAKEHRKDDEFLSLLHIMHNNDIPGHKIRGYEILGVDGTREMAEVASYNERRPIWFIFSGMGTQWPGMGRQLFGIETFQRSLRRCADALAPHDIDLMNIIMNATNETYENVMDAFVSIAAMQVALVDVLTSIGIHPDGIIGHSVGELGCAYADGAFTAEQTVLAAYSRGKAIIDSKLEPGAMAAVGLSWEEAKKMCPPDITPACHNSTDSITISGPRESIRKFVPVLKSKDIFVKLVNSSGFSFHSKYIAPAGPRLRASLEKIIPSPKQRSARWISSSVPEAAWGSPLAQLSSAAYHVNNLLSPVLFQEAIAHVPENAITIEIAPHCLLQAILRRSLPPTVTNIGLHKRDHSDNLAFLLSNVGKLYMAGAQPDVSKLYPPMSWPVGRGTPMIGPLVRWDHTTAWDVAVFKRTSDSSGECVVQIDLSKETDAYLAGHQIDGRVLFPATGYILLVWKTLAKLRGVEFERLPVVFENVRFQRATIMPKEGTVKFSITIFKGTGDFEICETDAIVVSGNVRVSETIEKHQLKLPPPSVPPTTEETLPLNTKDIYKELKLRGYEYRDIFQGIKSCDNYGVAGELYWFDQWVPYIDTMLQLSIVSTSHKLMYLPSRLQYAAIDPVLHKRLVEELPEDGGLPVYHYKNIDVIKSGGVELRGLKSSLAPRRQQTQADPKYERYTFVPYENSHSLIEDPMRGKVHALTVLLQIMCENLMALKLKTVEVAGERAAEALLAPLILDIFHGELGAPIIDLKVVAVSADTYTASLSQMNVNADIVTQDVNKAPPAQDVHFVIAADVLSNQSYTVLKNLVAALKPGCFVLLEETAAQLNLKTALKETDLTLAGKQIDPTGKTYLLLKKRQKSSREPTVIQITEKSLSWLEDVKAALKKSDGEDDQEVLLVSQGEGTLGLVGLMTCIRRETGGANARYIFIQDKNAPKFGLSVRSYVEQLDKGLMANVLKGGQWGCYRHLPLDQPSDVSSLQVEHAYVNTLTRGDLSSLRWIEGPLSYYRSDTFPNMKFCSVYYAPLNFRDIMLASGKLPPDALPNNMATEECILGLEFSGRDTDGRRVMGIVEAKGLATTVVADLDFLWEVPDKWTLEQAATIPVAYATSYYALFIRGRLKAGESVLIHAGTGGVGQAAIAIALHAGCTVFTTVGTLDKREYLKKIFPQLTDRHIGNSRDTSFEQLIRAETQGRGVDVVLNSLAEEKLQAGIRCLAFGGRFLEIGKYDLSNDSRVGMSMFLKNTSFHGILLDALFGEDNAVKKELVNHVSEGIKNGAIRPLQSTVFSEQQLEQGFRFMATGKHIGKVLVKIRDEEPTKKRVLATPKTVAAIPRTYINPEKSYVLVGGLGGFGLELATWMIARGAKFIVLVSRSGIRTGYQALCARRWRESGVKVVVFTEDVTTFAGAERLIQDSNRLAPVGGIFNLAAVLRDALIENLEEADFKTVILPKVNVTKNLDAVSRKLCPSLDYFVVFSSVSCGRGNMGQTNYGLANSTMERLMEERQANGLPGLAIQWGAIGDVGLIIETMGDNDTEVGGTLPQHMSSCLATMDIFLQQPHPVLASSVLAEKHKADDGNKADLIATIANILGIKDATSINPNNNLADLGMDSLMGTEIKQTLERNYDILLSAQEIRNLTFAKLQELSSTSGEITKEQQPLAADTTTITADSNVSINMLLMQWPSNELLPKEALVRLKTKTSNGPTLFVVHGIEGLVKSLEYVASELERPLWGLQSIEQAPHETIPELAEFYVNTIRKVQKKGPYHLAAYSYGTCVAIEMTLQLEAAGEKVVLSLIDGSLAFVRQQCDMIGKLDEMKKITSEGCMKALAYFSIQFNKKINFIQAYDVLKQSKSDVEMFDKMIEVIGDTPFTQDDLKIAGYLLFKKLAAAVFYNPNKKIKGPVTLIKAAENFLHLKKDYDLSNICTQPIRIEEVSGNHRTMLLGESAKKVASLLRA</sequence>
<comment type="catalytic activity">
    <reaction evidence="47">
        <text>tetradecanoyl-[ACP] + H2O = tetradecanoate + holo-[ACP] + H(+)</text>
        <dbReference type="Rhea" id="RHEA:30123"/>
        <dbReference type="Rhea" id="RHEA-COMP:9648"/>
        <dbReference type="Rhea" id="RHEA-COMP:9685"/>
        <dbReference type="ChEBI" id="CHEBI:15377"/>
        <dbReference type="ChEBI" id="CHEBI:15378"/>
        <dbReference type="ChEBI" id="CHEBI:30807"/>
        <dbReference type="ChEBI" id="CHEBI:64479"/>
        <dbReference type="ChEBI" id="CHEBI:78477"/>
        <dbReference type="EC" id="3.1.2.14"/>
    </reaction>
    <physiologicalReaction direction="left-to-right" evidence="47">
        <dbReference type="Rhea" id="RHEA:30124"/>
    </physiologicalReaction>
</comment>
<feature type="active site" description="Proton acceptor; for dehydratase activity" evidence="64">
    <location>
        <position position="903"/>
    </location>
</feature>
<evidence type="ECO:0000256" key="17">
    <source>
        <dbReference type="ARBA" id="ARBA00022990"/>
    </source>
</evidence>
<keyword evidence="19" id="KW-0520">NAD</keyword>
<evidence type="ECO:0000313" key="68">
    <source>
        <dbReference type="Proteomes" id="UP000504618"/>
    </source>
</evidence>
<keyword evidence="22" id="KW-0511">Multifunctional enzyme</keyword>
<dbReference type="OrthoDB" id="7543680at2759"/>
<comment type="catalytic activity">
    <reaction evidence="56">
        <text>decanoyl-[ACP] + malonyl-[ACP] + H(+) = 3-oxododecanoyl-[ACP] + holo-[ACP] + CO2</text>
        <dbReference type="Rhea" id="RHEA:41868"/>
        <dbReference type="Rhea" id="RHEA-COMP:9623"/>
        <dbReference type="Rhea" id="RHEA-COMP:9640"/>
        <dbReference type="Rhea" id="RHEA-COMP:9641"/>
        <dbReference type="Rhea" id="RHEA-COMP:9685"/>
        <dbReference type="ChEBI" id="CHEBI:15378"/>
        <dbReference type="ChEBI" id="CHEBI:16526"/>
        <dbReference type="ChEBI" id="CHEBI:64479"/>
        <dbReference type="ChEBI" id="CHEBI:78449"/>
        <dbReference type="ChEBI" id="CHEBI:78468"/>
        <dbReference type="ChEBI" id="CHEBI:78469"/>
    </reaction>
    <physiologicalReaction direction="left-to-right" evidence="56">
        <dbReference type="Rhea" id="RHEA:41869"/>
    </physiologicalReaction>
</comment>
<evidence type="ECO:0000256" key="21">
    <source>
        <dbReference type="ARBA" id="ARBA00023160"/>
    </source>
</evidence>
<comment type="catalytic activity">
    <reaction evidence="39">
        <text>(2E)-butenoyl-[ACP] + NADPH + H(+) = butanoyl-[ACP] + NADP(+)</text>
        <dbReference type="Rhea" id="RHEA:41812"/>
        <dbReference type="Rhea" id="RHEA-COMP:9627"/>
        <dbReference type="Rhea" id="RHEA-COMP:9628"/>
        <dbReference type="ChEBI" id="CHEBI:15378"/>
        <dbReference type="ChEBI" id="CHEBI:57783"/>
        <dbReference type="ChEBI" id="CHEBI:58349"/>
        <dbReference type="ChEBI" id="CHEBI:78453"/>
        <dbReference type="ChEBI" id="CHEBI:78454"/>
    </reaction>
    <physiologicalReaction direction="left-to-right" evidence="39">
        <dbReference type="Rhea" id="RHEA:41813"/>
    </physiologicalReaction>
</comment>
<dbReference type="Pfam" id="PF21149">
    <property type="entry name" value="FAS_pseudo-KR"/>
    <property type="match status" value="1"/>
</dbReference>
<dbReference type="InterPro" id="IPR001227">
    <property type="entry name" value="Ac_transferase_dom_sf"/>
</dbReference>
<dbReference type="RefSeq" id="XP_024874458.1">
    <property type="nucleotide sequence ID" value="XM_025018690.1"/>
</dbReference>
<comment type="catalytic activity">
    <reaction evidence="46">
        <text>(2E)-dodecenoyl-[ACP] + NADPH + H(+) = dodecanoyl-[ACP] + NADP(+)</text>
        <dbReference type="Rhea" id="RHEA:41880"/>
        <dbReference type="Rhea" id="RHEA-COMP:9643"/>
        <dbReference type="Rhea" id="RHEA-COMP:9644"/>
        <dbReference type="ChEBI" id="CHEBI:15378"/>
        <dbReference type="ChEBI" id="CHEBI:57783"/>
        <dbReference type="ChEBI" id="CHEBI:58349"/>
        <dbReference type="ChEBI" id="CHEBI:65264"/>
        <dbReference type="ChEBI" id="CHEBI:78472"/>
    </reaction>
    <physiologicalReaction direction="left-to-right" evidence="46">
        <dbReference type="Rhea" id="RHEA:41881"/>
    </physiologicalReaction>
</comment>
<evidence type="ECO:0000313" key="69">
    <source>
        <dbReference type="RefSeq" id="XP_024874449.1"/>
    </source>
</evidence>
<dbReference type="InterPro" id="IPR032821">
    <property type="entry name" value="PKS_assoc"/>
</dbReference>
<dbReference type="Proteomes" id="UP000504618">
    <property type="component" value="Unplaced"/>
</dbReference>
<dbReference type="Pfam" id="PF00975">
    <property type="entry name" value="Thioesterase"/>
    <property type="match status" value="1"/>
</dbReference>
<comment type="catalytic activity">
    <reaction evidence="42">
        <text>(2E)-hexenoyl-[ACP] + NADPH + H(+) = hexanoyl-[ACP] + NADP(+)</text>
        <dbReference type="Rhea" id="RHEA:41832"/>
        <dbReference type="Rhea" id="RHEA-COMP:9631"/>
        <dbReference type="Rhea" id="RHEA-COMP:9632"/>
        <dbReference type="ChEBI" id="CHEBI:15378"/>
        <dbReference type="ChEBI" id="CHEBI:57783"/>
        <dbReference type="ChEBI" id="CHEBI:58349"/>
        <dbReference type="ChEBI" id="CHEBI:78458"/>
        <dbReference type="ChEBI" id="CHEBI:78459"/>
    </reaction>
    <physiologicalReaction direction="left-to-right" evidence="42">
        <dbReference type="Rhea" id="RHEA:41833"/>
    </physiologicalReaction>
</comment>
<evidence type="ECO:0000256" key="19">
    <source>
        <dbReference type="ARBA" id="ARBA00023027"/>
    </source>
</evidence>
<dbReference type="Gene3D" id="1.10.1200.10">
    <property type="entry name" value="ACP-like"/>
    <property type="match status" value="1"/>
</dbReference>
<comment type="catalytic activity">
    <reaction evidence="61">
        <text>butanoyl-[ACP] + malonyl-[ACP] + H(+) = 3-oxohexanoyl-[ACP] + holo-[ACP] + CO2</text>
        <dbReference type="Rhea" id="RHEA:41820"/>
        <dbReference type="Rhea" id="RHEA-COMP:9623"/>
        <dbReference type="Rhea" id="RHEA-COMP:9628"/>
        <dbReference type="Rhea" id="RHEA-COMP:9629"/>
        <dbReference type="Rhea" id="RHEA-COMP:9685"/>
        <dbReference type="ChEBI" id="CHEBI:15378"/>
        <dbReference type="ChEBI" id="CHEBI:16526"/>
        <dbReference type="ChEBI" id="CHEBI:64479"/>
        <dbReference type="ChEBI" id="CHEBI:78449"/>
        <dbReference type="ChEBI" id="CHEBI:78454"/>
        <dbReference type="ChEBI" id="CHEBI:78456"/>
    </reaction>
    <physiologicalReaction direction="left-to-right" evidence="61">
        <dbReference type="Rhea" id="RHEA:41821"/>
    </physiologicalReaction>
</comment>
<dbReference type="PANTHER" id="PTHR43775:SF7">
    <property type="entry name" value="FATTY ACID SYNTHASE"/>
    <property type="match status" value="1"/>
</dbReference>
<feature type="region of interest" description="N-terminal hotdog fold" evidence="64">
    <location>
        <begin position="867"/>
        <end position="992"/>
    </location>
</feature>
<evidence type="ECO:0000256" key="3">
    <source>
        <dbReference type="ARBA" id="ARBA00012480"/>
    </source>
</evidence>
<dbReference type="InterPro" id="IPR050091">
    <property type="entry name" value="PKS_NRPS_Biosynth_Enz"/>
</dbReference>
<comment type="catalytic activity">
    <reaction evidence="23">
        <text>(3R)-hydroxyoctanoyl-[ACP] = (2E)-octenoyl-[ACP] + H2O</text>
        <dbReference type="Rhea" id="RHEA:41844"/>
        <dbReference type="Rhea" id="RHEA-COMP:9634"/>
        <dbReference type="Rhea" id="RHEA-COMP:9635"/>
        <dbReference type="ChEBI" id="CHEBI:15377"/>
        <dbReference type="ChEBI" id="CHEBI:78461"/>
        <dbReference type="ChEBI" id="CHEBI:78462"/>
    </reaction>
    <physiologicalReaction direction="left-to-right" evidence="23">
        <dbReference type="Rhea" id="RHEA:41845"/>
    </physiologicalReaction>
</comment>
<evidence type="ECO:0000256" key="2">
    <source>
        <dbReference type="ARBA" id="ARBA00012004"/>
    </source>
</evidence>
<evidence type="ECO:0000256" key="51">
    <source>
        <dbReference type="ARBA" id="ARBA00048650"/>
    </source>
</evidence>
<evidence type="ECO:0000256" key="53">
    <source>
        <dbReference type="ARBA" id="ARBA00048704"/>
    </source>
</evidence>
<evidence type="ECO:0000256" key="32">
    <source>
        <dbReference type="ARBA" id="ARBA00023442"/>
    </source>
</evidence>
<dbReference type="GO" id="GO:0004313">
    <property type="term" value="F:[acyl-carrier-protein] S-acetyltransferase activity"/>
    <property type="evidence" value="ECO:0007669"/>
    <property type="project" value="UniProtKB-EC"/>
</dbReference>
<dbReference type="GO" id="GO:0016297">
    <property type="term" value="F:fatty acyl-[ACP] hydrolase activity"/>
    <property type="evidence" value="ECO:0007669"/>
    <property type="project" value="UniProtKB-EC"/>
</dbReference>
<protein>
    <recommendedName>
        <fullName evidence="7">Fatty acid synthase</fullName>
        <ecNumber evidence="5">1.1.1.100</ecNumber>
        <ecNumber evidence="2">1.3.1.39</ecNumber>
        <ecNumber evidence="6">2.3.1.41</ecNumber>
        <ecNumber evidence="4">2.3.1.85</ecNumber>
        <ecNumber evidence="3">3.1.2.14</ecNumber>
    </recommendedName>
</protein>
<feature type="region of interest" description="C-terminal hotdog fold" evidence="64">
    <location>
        <begin position="1008"/>
        <end position="1135"/>
    </location>
</feature>
<dbReference type="InterPro" id="IPR020843">
    <property type="entry name" value="ER"/>
</dbReference>
<dbReference type="GeneID" id="112456262"/>
<comment type="catalytic activity">
    <reaction evidence="28">
        <text>(3R)-hydroxytetradecanoyl-[ACP] = (2E)-tetradecenoyl-[ACP] + H2O</text>
        <dbReference type="Rhea" id="RHEA:41892"/>
        <dbReference type="Rhea" id="RHEA-COMP:9646"/>
        <dbReference type="Rhea" id="RHEA-COMP:9647"/>
        <dbReference type="ChEBI" id="CHEBI:15377"/>
        <dbReference type="ChEBI" id="CHEBI:78474"/>
        <dbReference type="ChEBI" id="CHEBI:78475"/>
    </reaction>
    <physiologicalReaction direction="left-to-right" evidence="28">
        <dbReference type="Rhea" id="RHEA:41893"/>
    </physiologicalReaction>
</comment>
<dbReference type="FunFam" id="3.40.50.720:FF:000209">
    <property type="entry name" value="Polyketide synthase Pks12"/>
    <property type="match status" value="1"/>
</dbReference>
<dbReference type="SMART" id="SM00825">
    <property type="entry name" value="PKS_KS"/>
    <property type="match status" value="1"/>
</dbReference>
<comment type="function">
    <text evidence="32">Fatty acid synthetase is a multifunctional enzyme that catalyzes the de novo biosynthesis of long-chain saturated fatty acids starting from acetyl-CoA and malonyl-CoA in the presence of NADPH. This multifunctional protein contains 7 catalytic activities and a site for the binding of the prosthetic group 4'-phosphopantetheine of the acyl carrier protein ([ACP]) domain.</text>
</comment>
<comment type="catalytic activity">
    <reaction evidence="57">
        <text>(2E)-tetradecenoyl-[ACP] + NADPH + H(+) = tetradecanoyl-[ACP] + NADP(+)</text>
        <dbReference type="Rhea" id="RHEA:41896"/>
        <dbReference type="Rhea" id="RHEA-COMP:9647"/>
        <dbReference type="Rhea" id="RHEA-COMP:9648"/>
        <dbReference type="ChEBI" id="CHEBI:15378"/>
        <dbReference type="ChEBI" id="CHEBI:57783"/>
        <dbReference type="ChEBI" id="CHEBI:58349"/>
        <dbReference type="ChEBI" id="CHEBI:78475"/>
        <dbReference type="ChEBI" id="CHEBI:78477"/>
    </reaction>
    <physiologicalReaction direction="left-to-right" evidence="57">
        <dbReference type="Rhea" id="RHEA:41897"/>
    </physiologicalReaction>
</comment>
<dbReference type="EC" id="2.3.1.41" evidence="6"/>
<evidence type="ECO:0000256" key="12">
    <source>
        <dbReference type="ARBA" id="ARBA00022799"/>
    </source>
</evidence>
<feature type="domain" description="Ketosynthase family 3 (KS3)" evidence="66">
    <location>
        <begin position="27"/>
        <end position="432"/>
    </location>
</feature>
<dbReference type="EC" id="1.1.1.100" evidence="5"/>
<comment type="catalytic activity">
    <reaction evidence="25">
        <text>(3R)-hydroxyhexanoyl-[ACP] = (2E)-hexenoyl-[ACP] + H2O</text>
        <dbReference type="Rhea" id="RHEA:41828"/>
        <dbReference type="Rhea" id="RHEA-COMP:9630"/>
        <dbReference type="Rhea" id="RHEA-COMP:9631"/>
        <dbReference type="ChEBI" id="CHEBI:15377"/>
        <dbReference type="ChEBI" id="CHEBI:78457"/>
        <dbReference type="ChEBI" id="CHEBI:78458"/>
    </reaction>
    <physiologicalReaction direction="left-to-right" evidence="25">
        <dbReference type="Rhea" id="RHEA:41829"/>
    </physiologicalReaction>
</comment>
<evidence type="ECO:0000256" key="11">
    <source>
        <dbReference type="ARBA" id="ARBA00022679"/>
    </source>
</evidence>
<evidence type="ECO:0000256" key="62">
    <source>
        <dbReference type="ARBA" id="ARBA00049521"/>
    </source>
</evidence>
<evidence type="ECO:0000256" key="33">
    <source>
        <dbReference type="ARBA" id="ARBA00044883"/>
    </source>
</evidence>
<dbReference type="PROSITE" id="PS50075">
    <property type="entry name" value="CARRIER"/>
    <property type="match status" value="1"/>
</dbReference>
<comment type="catalytic activity">
    <reaction evidence="34">
        <text>3-oxooctadecanoyl-[ACP] + NADPH + H(+) = (3R)-hydroxyoctadecanoyl-[ACP] + NADP(+)</text>
        <dbReference type="Rhea" id="RHEA:41920"/>
        <dbReference type="Rhea" id="RHEA-COMP:9653"/>
        <dbReference type="Rhea" id="RHEA-COMP:9654"/>
        <dbReference type="ChEBI" id="CHEBI:15378"/>
        <dbReference type="ChEBI" id="CHEBI:57783"/>
        <dbReference type="ChEBI" id="CHEBI:58349"/>
        <dbReference type="ChEBI" id="CHEBI:78487"/>
        <dbReference type="ChEBI" id="CHEBI:78488"/>
    </reaction>
    <physiologicalReaction direction="left-to-right" evidence="34">
        <dbReference type="Rhea" id="RHEA:41921"/>
    </physiologicalReaction>
</comment>
<comment type="catalytic activity">
    <reaction evidence="35">
        <text>hexanoyl-[ACP] + malonyl-[ACP] + H(+) = 3-oxooctanoyl-[ACP] + holo-[ACP] + CO2</text>
        <dbReference type="Rhea" id="RHEA:41836"/>
        <dbReference type="Rhea" id="RHEA-COMP:9623"/>
        <dbReference type="Rhea" id="RHEA-COMP:9632"/>
        <dbReference type="Rhea" id="RHEA-COMP:9633"/>
        <dbReference type="Rhea" id="RHEA-COMP:9685"/>
        <dbReference type="ChEBI" id="CHEBI:15378"/>
        <dbReference type="ChEBI" id="CHEBI:16526"/>
        <dbReference type="ChEBI" id="CHEBI:64479"/>
        <dbReference type="ChEBI" id="CHEBI:78449"/>
        <dbReference type="ChEBI" id="CHEBI:78459"/>
        <dbReference type="ChEBI" id="CHEBI:78460"/>
    </reaction>
    <physiologicalReaction direction="left-to-right" evidence="35">
        <dbReference type="Rhea" id="RHEA:41837"/>
    </physiologicalReaction>
</comment>
<dbReference type="Pfam" id="PF00550">
    <property type="entry name" value="PP-binding"/>
    <property type="match status" value="1"/>
</dbReference>
<keyword evidence="21" id="KW-0275">Fatty acid biosynthesis</keyword>
<comment type="catalytic activity">
    <reaction evidence="29">
        <text>(3R)-hydroxyoctadecanoyl-[ACP] = (2E)-octadecenoyl-[ACP] + H2O</text>
        <dbReference type="Rhea" id="RHEA:41924"/>
        <dbReference type="Rhea" id="RHEA-COMP:9654"/>
        <dbReference type="Rhea" id="RHEA-COMP:9655"/>
        <dbReference type="ChEBI" id="CHEBI:15377"/>
        <dbReference type="ChEBI" id="CHEBI:78488"/>
        <dbReference type="ChEBI" id="CHEBI:78489"/>
    </reaction>
    <physiologicalReaction direction="left-to-right" evidence="29">
        <dbReference type="Rhea" id="RHEA:41925"/>
    </physiologicalReaction>
</comment>
<dbReference type="SUPFAM" id="SSF52151">
    <property type="entry name" value="FabD/lysophospholipase-like"/>
    <property type="match status" value="1"/>
</dbReference>
<dbReference type="InterPro" id="IPR011032">
    <property type="entry name" value="GroES-like_sf"/>
</dbReference>
<dbReference type="InterPro" id="IPR009081">
    <property type="entry name" value="PP-bd_ACP"/>
</dbReference>
<evidence type="ECO:0000256" key="60">
    <source>
        <dbReference type="ARBA" id="ARBA00049422"/>
    </source>
</evidence>
<evidence type="ECO:0000256" key="40">
    <source>
        <dbReference type="ARBA" id="ARBA00047578"/>
    </source>
</evidence>
<evidence type="ECO:0000256" key="1">
    <source>
        <dbReference type="ARBA" id="ARBA00005189"/>
    </source>
</evidence>
<dbReference type="CDD" id="cd05195">
    <property type="entry name" value="enoyl_red"/>
    <property type="match status" value="1"/>
</dbReference>
<dbReference type="Pfam" id="PF13602">
    <property type="entry name" value="ADH_zinc_N_2"/>
    <property type="match status" value="1"/>
</dbReference>
<dbReference type="PROSITE" id="PS52004">
    <property type="entry name" value="KS3_2"/>
    <property type="match status" value="1"/>
</dbReference>
<dbReference type="InterPro" id="IPR029063">
    <property type="entry name" value="SAM-dependent_MTases_sf"/>
</dbReference>
<evidence type="ECO:0000256" key="6">
    <source>
        <dbReference type="ARBA" id="ARBA00013191"/>
    </source>
</evidence>
<evidence type="ECO:0000256" key="16">
    <source>
        <dbReference type="ARBA" id="ARBA00022898"/>
    </source>
</evidence>
<comment type="catalytic activity">
    <reaction evidence="49">
        <text>a fatty acyl-[ACP] + malonyl-[ACP] + H(+) = a 3-oxoacyl-[ACP] + holo-[ACP] + CO2</text>
        <dbReference type="Rhea" id="RHEA:22836"/>
        <dbReference type="Rhea" id="RHEA-COMP:9623"/>
        <dbReference type="Rhea" id="RHEA-COMP:9685"/>
        <dbReference type="Rhea" id="RHEA-COMP:9916"/>
        <dbReference type="Rhea" id="RHEA-COMP:14125"/>
        <dbReference type="ChEBI" id="CHEBI:15378"/>
        <dbReference type="ChEBI" id="CHEBI:16526"/>
        <dbReference type="ChEBI" id="CHEBI:64479"/>
        <dbReference type="ChEBI" id="CHEBI:78449"/>
        <dbReference type="ChEBI" id="CHEBI:78776"/>
        <dbReference type="ChEBI" id="CHEBI:138651"/>
        <dbReference type="EC" id="2.3.1.41"/>
    </reaction>
    <physiologicalReaction direction="left-to-right" evidence="49">
        <dbReference type="Rhea" id="RHEA:22837"/>
    </physiologicalReaction>
</comment>
<evidence type="ECO:0000256" key="18">
    <source>
        <dbReference type="ARBA" id="ARBA00023002"/>
    </source>
</evidence>
<comment type="catalytic activity">
    <reaction evidence="41">
        <text>(2E)-hexadecenoyl-[ACP] + NADPH + H(+) = hexadecanoyl-[ACP] + NADP(+)</text>
        <dbReference type="Rhea" id="RHEA:41912"/>
        <dbReference type="Rhea" id="RHEA-COMP:9651"/>
        <dbReference type="Rhea" id="RHEA-COMP:9652"/>
        <dbReference type="ChEBI" id="CHEBI:15378"/>
        <dbReference type="ChEBI" id="CHEBI:57783"/>
        <dbReference type="ChEBI" id="CHEBI:58349"/>
        <dbReference type="ChEBI" id="CHEBI:78481"/>
        <dbReference type="ChEBI" id="CHEBI:78483"/>
    </reaction>
    <physiologicalReaction direction="left-to-right" evidence="41">
        <dbReference type="Rhea" id="RHEA:41913"/>
    </physiologicalReaction>
</comment>
<comment type="catalytic activity">
    <reaction evidence="38">
        <text>tetradecanoyl-[ACP] + malonyl-[ACP] + H(+) = 3-oxohexadecanoyl-[ACP] + holo-[ACP] + CO2</text>
        <dbReference type="Rhea" id="RHEA:41900"/>
        <dbReference type="Rhea" id="RHEA-COMP:9623"/>
        <dbReference type="Rhea" id="RHEA-COMP:9648"/>
        <dbReference type="Rhea" id="RHEA-COMP:9649"/>
        <dbReference type="Rhea" id="RHEA-COMP:9685"/>
        <dbReference type="ChEBI" id="CHEBI:15378"/>
        <dbReference type="ChEBI" id="CHEBI:16526"/>
        <dbReference type="ChEBI" id="CHEBI:64479"/>
        <dbReference type="ChEBI" id="CHEBI:78449"/>
        <dbReference type="ChEBI" id="CHEBI:78477"/>
        <dbReference type="ChEBI" id="CHEBI:78478"/>
    </reaction>
    <physiologicalReaction direction="left-to-right" evidence="38">
        <dbReference type="Rhea" id="RHEA:41901"/>
    </physiologicalReaction>
</comment>
<comment type="pathway">
    <text evidence="1">Lipid metabolism.</text>
</comment>
<dbReference type="Gene3D" id="3.40.50.150">
    <property type="entry name" value="Vaccinia Virus protein VP39"/>
    <property type="match status" value="1"/>
</dbReference>
<keyword evidence="18" id="KW-0560">Oxidoreductase</keyword>
<evidence type="ECO:0000256" key="47">
    <source>
        <dbReference type="ARBA" id="ARBA00048289"/>
    </source>
</evidence>
<evidence type="ECO:0000256" key="54">
    <source>
        <dbReference type="ARBA" id="ARBA00048935"/>
    </source>
</evidence>
<keyword evidence="8" id="KW-0596">Phosphopantetheine</keyword>
<evidence type="ECO:0000256" key="29">
    <source>
        <dbReference type="ARBA" id="ARBA00023399"/>
    </source>
</evidence>
<dbReference type="EC" id="2.3.1.85" evidence="4"/>
<evidence type="ECO:0000256" key="30">
    <source>
        <dbReference type="ARBA" id="ARBA00023401"/>
    </source>
</evidence>
<evidence type="ECO:0000256" key="48">
    <source>
        <dbReference type="ARBA" id="ARBA00048420"/>
    </source>
</evidence>
<comment type="catalytic activity">
    <reaction evidence="33">
        <text>acetyl-CoA + n malonyl-CoA + 2n NADPH + 2n H(+) = a long-chain fatty acid + (n+1) CoA + n CO2 + 2n NADP(+).</text>
        <dbReference type="EC" id="2.3.1.85"/>
    </reaction>
</comment>
<dbReference type="EC" id="3.1.2.14" evidence="3"/>
<dbReference type="SUPFAM" id="SSF51735">
    <property type="entry name" value="NAD(P)-binding Rossmann-fold domains"/>
    <property type="match status" value="2"/>
</dbReference>
<dbReference type="InterPro" id="IPR020807">
    <property type="entry name" value="PKS_DH"/>
</dbReference>
<dbReference type="InterPro" id="IPR014030">
    <property type="entry name" value="Ketoacyl_synth_N"/>
</dbReference>
<dbReference type="GO" id="GO:0004315">
    <property type="term" value="F:3-oxoacyl-[acyl-carrier-protein] synthase activity"/>
    <property type="evidence" value="ECO:0007669"/>
    <property type="project" value="UniProtKB-EC"/>
</dbReference>
<evidence type="ECO:0000256" key="13">
    <source>
        <dbReference type="ARBA" id="ARBA00022801"/>
    </source>
</evidence>
<dbReference type="UniPathway" id="UPA00094"/>
<reference evidence="69 70" key="1">
    <citation type="submission" date="2025-04" db="UniProtKB">
        <authorList>
            <consortium name="RefSeq"/>
        </authorList>
    </citation>
    <scope>IDENTIFICATION</scope>
    <source>
        <tissue evidence="69 70">Whole body</tissue>
    </source>
</reference>
<comment type="catalytic activity">
    <reaction evidence="45">
        <text>hexadecanoyl-[ACP] + malonyl-[ACP] + H(+) = 3-oxooctadecanoyl-[ACP] + holo-[ACP] + CO2</text>
        <dbReference type="Rhea" id="RHEA:41916"/>
        <dbReference type="Rhea" id="RHEA-COMP:9623"/>
        <dbReference type="Rhea" id="RHEA-COMP:9652"/>
        <dbReference type="Rhea" id="RHEA-COMP:9653"/>
        <dbReference type="Rhea" id="RHEA-COMP:9685"/>
        <dbReference type="ChEBI" id="CHEBI:15378"/>
        <dbReference type="ChEBI" id="CHEBI:16526"/>
        <dbReference type="ChEBI" id="CHEBI:64479"/>
        <dbReference type="ChEBI" id="CHEBI:78449"/>
        <dbReference type="ChEBI" id="CHEBI:78483"/>
        <dbReference type="ChEBI" id="CHEBI:78487"/>
    </reaction>
    <physiologicalReaction direction="left-to-right" evidence="45">
        <dbReference type="Rhea" id="RHEA:41917"/>
    </physiologicalReaction>
</comment>
<dbReference type="InterPro" id="IPR013968">
    <property type="entry name" value="PKS_KR"/>
</dbReference>
<dbReference type="PROSITE" id="PS00606">
    <property type="entry name" value="KS3_1"/>
    <property type="match status" value="1"/>
</dbReference>
<dbReference type="SUPFAM" id="SSF50129">
    <property type="entry name" value="GroES-like"/>
    <property type="match status" value="1"/>
</dbReference>
<dbReference type="InterPro" id="IPR016039">
    <property type="entry name" value="Thiolase-like"/>
</dbReference>
<name>A0A6J1PYK4_9HYME</name>
<evidence type="ECO:0000256" key="8">
    <source>
        <dbReference type="ARBA" id="ARBA00022450"/>
    </source>
</evidence>
<evidence type="ECO:0000256" key="56">
    <source>
        <dbReference type="ARBA" id="ARBA00049109"/>
    </source>
</evidence>
<comment type="catalytic activity">
    <reaction evidence="51">
        <text>a 2,3-saturated acyl-[ACP] + NADP(+) = a (2E)-enoyl-[ACP] + NADPH + H(+)</text>
        <dbReference type="Rhea" id="RHEA:22564"/>
        <dbReference type="Rhea" id="RHEA-COMP:9925"/>
        <dbReference type="Rhea" id="RHEA-COMP:9926"/>
        <dbReference type="ChEBI" id="CHEBI:15378"/>
        <dbReference type="ChEBI" id="CHEBI:57783"/>
        <dbReference type="ChEBI" id="CHEBI:58349"/>
        <dbReference type="ChEBI" id="CHEBI:78784"/>
        <dbReference type="ChEBI" id="CHEBI:78785"/>
        <dbReference type="EC" id="1.3.1.39"/>
    </reaction>
    <physiologicalReaction direction="right-to-left" evidence="51">
        <dbReference type="Rhea" id="RHEA:22566"/>
    </physiologicalReaction>
</comment>
<dbReference type="GO" id="GO:0004316">
    <property type="term" value="F:3-oxoacyl-[acyl-carrier-protein] reductase (NADPH) activity"/>
    <property type="evidence" value="ECO:0007669"/>
    <property type="project" value="UniProtKB-EC"/>
</dbReference>
<dbReference type="InterPro" id="IPR020806">
    <property type="entry name" value="PKS_PP-bd"/>
</dbReference>
<dbReference type="Gene3D" id="3.10.129.110">
    <property type="entry name" value="Polyketide synthase dehydratase"/>
    <property type="match status" value="1"/>
</dbReference>
<dbReference type="SUPFAM" id="SSF53474">
    <property type="entry name" value="alpha/beta-Hydrolases"/>
    <property type="match status" value="1"/>
</dbReference>
<dbReference type="GO" id="GO:0141148">
    <property type="term" value="F:enoyl-[acyl-carrier-protein] reductase (NADPH) activity"/>
    <property type="evidence" value="ECO:0007669"/>
    <property type="project" value="UniProtKB-EC"/>
</dbReference>
<dbReference type="GO" id="GO:0031177">
    <property type="term" value="F:phosphopantetheine binding"/>
    <property type="evidence" value="ECO:0007669"/>
    <property type="project" value="InterPro"/>
</dbReference>
<comment type="catalytic activity">
    <reaction evidence="62">
        <text>(2E)-decenoyl-[ACP] + NADPH + H(+) = decanoyl-[ACP] + NADP(+)</text>
        <dbReference type="Rhea" id="RHEA:41864"/>
        <dbReference type="Rhea" id="RHEA-COMP:9639"/>
        <dbReference type="Rhea" id="RHEA-COMP:9640"/>
        <dbReference type="ChEBI" id="CHEBI:15378"/>
        <dbReference type="ChEBI" id="CHEBI:57783"/>
        <dbReference type="ChEBI" id="CHEBI:58349"/>
        <dbReference type="ChEBI" id="CHEBI:78467"/>
        <dbReference type="ChEBI" id="CHEBI:78468"/>
    </reaction>
    <physiologicalReaction direction="left-to-right" evidence="62">
        <dbReference type="Rhea" id="RHEA:41865"/>
    </physiologicalReaction>
</comment>
<dbReference type="InterPro" id="IPR020841">
    <property type="entry name" value="PKS_Beta-ketoAc_synthase_dom"/>
</dbReference>
<comment type="catalytic activity">
    <reaction evidence="60">
        <text>3-oxooctanoyl-[ACP] + NADPH + H(+) = (3R)-hydroxyoctanoyl-[ACP] + NADP(+)</text>
        <dbReference type="Rhea" id="RHEA:41840"/>
        <dbReference type="Rhea" id="RHEA-COMP:9633"/>
        <dbReference type="Rhea" id="RHEA-COMP:9634"/>
        <dbReference type="ChEBI" id="CHEBI:15378"/>
        <dbReference type="ChEBI" id="CHEBI:57783"/>
        <dbReference type="ChEBI" id="CHEBI:58349"/>
        <dbReference type="ChEBI" id="CHEBI:78460"/>
        <dbReference type="ChEBI" id="CHEBI:78461"/>
    </reaction>
    <physiologicalReaction direction="left-to-right" evidence="60">
        <dbReference type="Rhea" id="RHEA:41841"/>
    </physiologicalReaction>
</comment>
<evidence type="ECO:0000256" key="28">
    <source>
        <dbReference type="ARBA" id="ARBA00023398"/>
    </source>
</evidence>
<comment type="catalytic activity">
    <reaction evidence="59">
        <text>3-oxohexadecanoyl-[ACP] + NADPH + H(+) = (3R)-hydroxyhexadecanoyl-[ACP] + NADP(+)</text>
        <dbReference type="Rhea" id="RHEA:41904"/>
        <dbReference type="Rhea" id="RHEA-COMP:9649"/>
        <dbReference type="Rhea" id="RHEA-COMP:9650"/>
        <dbReference type="ChEBI" id="CHEBI:15378"/>
        <dbReference type="ChEBI" id="CHEBI:57783"/>
        <dbReference type="ChEBI" id="CHEBI:58349"/>
        <dbReference type="ChEBI" id="CHEBI:78478"/>
        <dbReference type="ChEBI" id="CHEBI:78480"/>
    </reaction>
    <physiologicalReaction direction="left-to-right" evidence="59">
        <dbReference type="Rhea" id="RHEA:41905"/>
    </physiologicalReaction>
</comment>
<evidence type="ECO:0000256" key="57">
    <source>
        <dbReference type="ARBA" id="ARBA00049171"/>
    </source>
</evidence>
<keyword evidence="68" id="KW-1185">Reference proteome</keyword>
<evidence type="ECO:0000259" key="65">
    <source>
        <dbReference type="PROSITE" id="PS50075"/>
    </source>
</evidence>
<dbReference type="SUPFAM" id="SSF55048">
    <property type="entry name" value="Probable ACP-binding domain of malonyl-CoA ACP transacylase"/>
    <property type="match status" value="1"/>
</dbReference>
<dbReference type="Gene3D" id="3.90.180.10">
    <property type="entry name" value="Medium-chain alcohol dehydrogenases, catalytic domain"/>
    <property type="match status" value="1"/>
</dbReference>
<dbReference type="Pfam" id="PF00698">
    <property type="entry name" value="Acyl_transf_1"/>
    <property type="match status" value="1"/>
</dbReference>
<dbReference type="Pfam" id="PF21089">
    <property type="entry name" value="PKS_DH_N"/>
    <property type="match status" value="1"/>
</dbReference>
<evidence type="ECO:0000256" key="41">
    <source>
        <dbReference type="ARBA" id="ARBA00047810"/>
    </source>
</evidence>
<evidence type="ECO:0000256" key="61">
    <source>
        <dbReference type="ARBA" id="ARBA00049449"/>
    </source>
</evidence>
<keyword evidence="12" id="KW-0702">S-nitrosylation</keyword>
<dbReference type="InterPro" id="IPR029058">
    <property type="entry name" value="AB_hydrolase_fold"/>
</dbReference>
<dbReference type="InterPro" id="IPR018201">
    <property type="entry name" value="Ketoacyl_synth_AS"/>
</dbReference>
<dbReference type="InterPro" id="IPR016036">
    <property type="entry name" value="Malonyl_transacylase_ACP-bd"/>
</dbReference>
<comment type="catalytic activity">
    <reaction evidence="44">
        <text>acetyl-[ACP] + malonyl-[ACP] + H(+) = 3-oxobutanoyl-[ACP] + holo-[ACP] + CO2</text>
        <dbReference type="Rhea" id="RHEA:41800"/>
        <dbReference type="Rhea" id="RHEA-COMP:9621"/>
        <dbReference type="Rhea" id="RHEA-COMP:9623"/>
        <dbReference type="Rhea" id="RHEA-COMP:9625"/>
        <dbReference type="Rhea" id="RHEA-COMP:9685"/>
        <dbReference type="ChEBI" id="CHEBI:15378"/>
        <dbReference type="ChEBI" id="CHEBI:16526"/>
        <dbReference type="ChEBI" id="CHEBI:64479"/>
        <dbReference type="ChEBI" id="CHEBI:78446"/>
        <dbReference type="ChEBI" id="CHEBI:78449"/>
        <dbReference type="ChEBI" id="CHEBI:78450"/>
    </reaction>
    <physiologicalReaction direction="left-to-right" evidence="44">
        <dbReference type="Rhea" id="RHEA:41801"/>
    </physiologicalReaction>
</comment>
<dbReference type="InterPro" id="IPR049900">
    <property type="entry name" value="PKS_mFAS_DH"/>
</dbReference>
<evidence type="ECO:0000256" key="39">
    <source>
        <dbReference type="ARBA" id="ARBA00047500"/>
    </source>
</evidence>
<dbReference type="InterPro" id="IPR036291">
    <property type="entry name" value="NAD(P)-bd_dom_sf"/>
</dbReference>
<dbReference type="SMART" id="SM00829">
    <property type="entry name" value="PKS_ER"/>
    <property type="match status" value="1"/>
</dbReference>
<evidence type="ECO:0000256" key="15">
    <source>
        <dbReference type="ARBA" id="ARBA00022857"/>
    </source>
</evidence>
<dbReference type="Pfam" id="PF16197">
    <property type="entry name" value="KAsynt_C_assoc"/>
    <property type="match status" value="1"/>
</dbReference>
<dbReference type="Gene3D" id="3.40.50.720">
    <property type="entry name" value="NAD(P)-binding Rossmann-like Domain"/>
    <property type="match status" value="1"/>
</dbReference>
<evidence type="ECO:0000256" key="14">
    <source>
        <dbReference type="ARBA" id="ARBA00022832"/>
    </source>
</evidence>
<evidence type="ECO:0000256" key="49">
    <source>
        <dbReference type="ARBA" id="ARBA00048506"/>
    </source>
</evidence>
<keyword evidence="17" id="KW-0007">Acetylation</keyword>
<evidence type="ECO:0000256" key="5">
    <source>
        <dbReference type="ARBA" id="ARBA00012948"/>
    </source>
</evidence>
<evidence type="ECO:0000256" key="24">
    <source>
        <dbReference type="ARBA" id="ARBA00023351"/>
    </source>
</evidence>
<evidence type="ECO:0000256" key="45">
    <source>
        <dbReference type="ARBA" id="ARBA00048051"/>
    </source>
</evidence>
<dbReference type="CTD" id="33524"/>
<dbReference type="InterPro" id="IPR016035">
    <property type="entry name" value="Acyl_Trfase/lysoPLipase"/>
</dbReference>
<comment type="catalytic activity">
    <reaction evidence="27">
        <text>a (3R)-hydroxyacyl-[ACP] = a (2E)-enoyl-[ACP] + H2O</text>
        <dbReference type="Rhea" id="RHEA:13097"/>
        <dbReference type="Rhea" id="RHEA-COMP:9925"/>
        <dbReference type="Rhea" id="RHEA-COMP:9945"/>
        <dbReference type="ChEBI" id="CHEBI:15377"/>
        <dbReference type="ChEBI" id="CHEBI:78784"/>
        <dbReference type="ChEBI" id="CHEBI:78827"/>
        <dbReference type="EC" id="4.2.1.59"/>
    </reaction>
    <physiologicalReaction direction="left-to-right" evidence="27">
        <dbReference type="Rhea" id="RHEA:13098"/>
    </physiologicalReaction>
</comment>
<dbReference type="FunFam" id="3.90.180.10:FF:000015">
    <property type="entry name" value="Fatty acid synthase"/>
    <property type="match status" value="1"/>
</dbReference>
<evidence type="ECO:0000256" key="63">
    <source>
        <dbReference type="ARBA" id="ARBA00049533"/>
    </source>
</evidence>
<comment type="catalytic activity">
    <reaction evidence="63">
        <text>octanoyl-[ACP] + malonyl-[ACP] + H(+) = 3-oxodecanoyl-[ACP] + holo-[ACP] + CO2</text>
        <dbReference type="Rhea" id="RHEA:41852"/>
        <dbReference type="Rhea" id="RHEA-COMP:9623"/>
        <dbReference type="Rhea" id="RHEA-COMP:9636"/>
        <dbReference type="Rhea" id="RHEA-COMP:9637"/>
        <dbReference type="Rhea" id="RHEA-COMP:9685"/>
        <dbReference type="ChEBI" id="CHEBI:15378"/>
        <dbReference type="ChEBI" id="CHEBI:16526"/>
        <dbReference type="ChEBI" id="CHEBI:64479"/>
        <dbReference type="ChEBI" id="CHEBI:78449"/>
        <dbReference type="ChEBI" id="CHEBI:78463"/>
        <dbReference type="ChEBI" id="CHEBI:78464"/>
    </reaction>
    <physiologicalReaction direction="left-to-right" evidence="63">
        <dbReference type="Rhea" id="RHEA:41853"/>
    </physiologicalReaction>
</comment>
<dbReference type="Gene3D" id="3.40.47.10">
    <property type="match status" value="1"/>
</dbReference>
<evidence type="ECO:0000256" key="43">
    <source>
        <dbReference type="ARBA" id="ARBA00047953"/>
    </source>
</evidence>
<dbReference type="CDD" id="cd00833">
    <property type="entry name" value="PKS"/>
    <property type="match status" value="1"/>
</dbReference>
<dbReference type="GO" id="GO:0019171">
    <property type="term" value="F:(3R)-hydroxyacyl-[acyl-carrier-protein] dehydratase activity"/>
    <property type="evidence" value="ECO:0007669"/>
    <property type="project" value="UniProtKB-EC"/>
</dbReference>
<comment type="catalytic activity">
    <reaction evidence="53">
        <text>hexadecanoyl-[ACP] + H2O = hexadecanoate + holo-[ACP] + H(+)</text>
        <dbReference type="Rhea" id="RHEA:41932"/>
        <dbReference type="Rhea" id="RHEA-COMP:9652"/>
        <dbReference type="Rhea" id="RHEA-COMP:9685"/>
        <dbReference type="ChEBI" id="CHEBI:7896"/>
        <dbReference type="ChEBI" id="CHEBI:15377"/>
        <dbReference type="ChEBI" id="CHEBI:15378"/>
        <dbReference type="ChEBI" id="CHEBI:64479"/>
        <dbReference type="ChEBI" id="CHEBI:78483"/>
        <dbReference type="EC" id="3.1.2.14"/>
    </reaction>
    <physiologicalReaction direction="left-to-right" evidence="53">
        <dbReference type="Rhea" id="RHEA:41933"/>
    </physiologicalReaction>
</comment>
<dbReference type="PROSITE" id="PS52019">
    <property type="entry name" value="PKS_MFAS_DH"/>
    <property type="match status" value="1"/>
</dbReference>
<comment type="catalytic activity">
    <reaction evidence="26">
        <text>(3R)-hydroxydecanoyl-[ACP] = (2E)-decenoyl-[ACP] + H2O</text>
        <dbReference type="Rhea" id="RHEA:41860"/>
        <dbReference type="Rhea" id="RHEA-COMP:9638"/>
        <dbReference type="Rhea" id="RHEA-COMP:9639"/>
        <dbReference type="ChEBI" id="CHEBI:15377"/>
        <dbReference type="ChEBI" id="CHEBI:78466"/>
        <dbReference type="ChEBI" id="CHEBI:78467"/>
    </reaction>
    <physiologicalReaction direction="left-to-right" evidence="26">
        <dbReference type="Rhea" id="RHEA:41861"/>
    </physiologicalReaction>
</comment>
<organism evidence="68 70">
    <name type="scientific">Temnothorax curvispinosus</name>
    <dbReference type="NCBI Taxonomy" id="300111"/>
    <lineage>
        <taxon>Eukaryota</taxon>
        <taxon>Metazoa</taxon>
        <taxon>Ecdysozoa</taxon>
        <taxon>Arthropoda</taxon>
        <taxon>Hexapoda</taxon>
        <taxon>Insecta</taxon>
        <taxon>Pterygota</taxon>
        <taxon>Neoptera</taxon>
        <taxon>Endopterygota</taxon>
        <taxon>Hymenoptera</taxon>
        <taxon>Apocrita</taxon>
        <taxon>Aculeata</taxon>
        <taxon>Formicoidea</taxon>
        <taxon>Formicidae</taxon>
        <taxon>Myrmicinae</taxon>
        <taxon>Temnothorax</taxon>
    </lineage>
</organism>
<dbReference type="FunFam" id="1.10.1200.10:FF:000013">
    <property type="entry name" value="Fatty acid synthase"/>
    <property type="match status" value="1"/>
</dbReference>
<dbReference type="SMART" id="SM00822">
    <property type="entry name" value="PKS_KR"/>
    <property type="match status" value="1"/>
</dbReference>
<dbReference type="GO" id="GO:0006633">
    <property type="term" value="P:fatty acid biosynthetic process"/>
    <property type="evidence" value="ECO:0007669"/>
    <property type="project" value="UniProtKB-UniPathway"/>
</dbReference>
<gene>
    <name evidence="69 70" type="primary">LOC112456262</name>
</gene>
<dbReference type="SMART" id="SM00827">
    <property type="entry name" value="PKS_AT"/>
    <property type="match status" value="1"/>
</dbReference>
<dbReference type="InterPro" id="IPR014031">
    <property type="entry name" value="Ketoacyl_synth_C"/>
</dbReference>
<evidence type="ECO:0000256" key="27">
    <source>
        <dbReference type="ARBA" id="ARBA00023394"/>
    </source>
</evidence>
<evidence type="ECO:0000256" key="31">
    <source>
        <dbReference type="ARBA" id="ARBA00023402"/>
    </source>
</evidence>
<comment type="catalytic activity">
    <reaction evidence="40">
        <text>dodecanoyl-[ACP] + malonyl-[ACP] + H(+) = 3-oxotetradecanoyl-[ACP] + holo-[ACP] + CO2</text>
        <dbReference type="Rhea" id="RHEA:41884"/>
        <dbReference type="Rhea" id="RHEA-COMP:9623"/>
        <dbReference type="Rhea" id="RHEA-COMP:9644"/>
        <dbReference type="Rhea" id="RHEA-COMP:9645"/>
        <dbReference type="Rhea" id="RHEA-COMP:9685"/>
        <dbReference type="ChEBI" id="CHEBI:15378"/>
        <dbReference type="ChEBI" id="CHEBI:16526"/>
        <dbReference type="ChEBI" id="CHEBI:64479"/>
        <dbReference type="ChEBI" id="CHEBI:65264"/>
        <dbReference type="ChEBI" id="CHEBI:78449"/>
        <dbReference type="ChEBI" id="CHEBI:78473"/>
    </reaction>
    <physiologicalReaction direction="left-to-right" evidence="40">
        <dbReference type="Rhea" id="RHEA:41885"/>
    </physiologicalReaction>
</comment>
<evidence type="ECO:0000256" key="34">
    <source>
        <dbReference type="ARBA" id="ARBA00047300"/>
    </source>
</evidence>
<comment type="catalytic activity">
    <reaction evidence="31">
        <text>(3R)-hydroxybutanoyl-[ACP] = (2E)-butenoyl-[ACP] + H2O</text>
        <dbReference type="Rhea" id="RHEA:41808"/>
        <dbReference type="Rhea" id="RHEA-COMP:9626"/>
        <dbReference type="Rhea" id="RHEA-COMP:9627"/>
        <dbReference type="ChEBI" id="CHEBI:15377"/>
        <dbReference type="ChEBI" id="CHEBI:78451"/>
        <dbReference type="ChEBI" id="CHEBI:78453"/>
    </reaction>
    <physiologicalReaction direction="left-to-right" evidence="31">
        <dbReference type="Rhea" id="RHEA:41809"/>
    </physiologicalReaction>
</comment>
<evidence type="ECO:0000256" key="37">
    <source>
        <dbReference type="ARBA" id="ARBA00047440"/>
    </source>
</evidence>
<comment type="catalytic activity">
    <reaction evidence="55">
        <text>(2E)-octadecenoyl-[ACP] + NADPH + H(+) = octadecanoyl-[ACP] + NADP(+)</text>
        <dbReference type="Rhea" id="RHEA:41928"/>
        <dbReference type="Rhea" id="RHEA-COMP:9655"/>
        <dbReference type="Rhea" id="RHEA-COMP:9656"/>
        <dbReference type="ChEBI" id="CHEBI:15378"/>
        <dbReference type="ChEBI" id="CHEBI:57783"/>
        <dbReference type="ChEBI" id="CHEBI:58349"/>
        <dbReference type="ChEBI" id="CHEBI:78489"/>
        <dbReference type="ChEBI" id="CHEBI:78495"/>
    </reaction>
    <physiologicalReaction direction="left-to-right" evidence="55">
        <dbReference type="Rhea" id="RHEA:41929"/>
    </physiologicalReaction>
</comment>
<evidence type="ECO:0000256" key="20">
    <source>
        <dbReference type="ARBA" id="ARBA00023098"/>
    </source>
</evidence>
<accession>A0A6J1PYK4</accession>
<comment type="catalytic activity">
    <reaction evidence="50">
        <text>3-oxohexanoyl-[ACP] + NADPH + H(+) = (3R)-hydroxyhexanoyl-[ACP] + NADP(+)</text>
        <dbReference type="Rhea" id="RHEA:41824"/>
        <dbReference type="Rhea" id="RHEA-COMP:9629"/>
        <dbReference type="Rhea" id="RHEA-COMP:9630"/>
        <dbReference type="ChEBI" id="CHEBI:15378"/>
        <dbReference type="ChEBI" id="CHEBI:57783"/>
        <dbReference type="ChEBI" id="CHEBI:58349"/>
        <dbReference type="ChEBI" id="CHEBI:78456"/>
        <dbReference type="ChEBI" id="CHEBI:78457"/>
    </reaction>
    <physiologicalReaction direction="left-to-right" evidence="50">
        <dbReference type="Rhea" id="RHEA:41825"/>
    </physiologicalReaction>
</comment>